<gene>
    <name evidence="10" type="ORF">LSH36_544g06030</name>
</gene>
<dbReference type="InterPro" id="IPR029071">
    <property type="entry name" value="Ubiquitin-like_domsf"/>
</dbReference>
<dbReference type="AlphaFoldDB" id="A0AAD9J711"/>
<dbReference type="Gene3D" id="3.30.505.10">
    <property type="entry name" value="SH2 domain"/>
    <property type="match status" value="1"/>
</dbReference>
<name>A0AAD9J711_9ANNE</name>
<dbReference type="PROSITE" id="PS50200">
    <property type="entry name" value="RA"/>
    <property type="match status" value="1"/>
</dbReference>
<dbReference type="Pfam" id="PF21989">
    <property type="entry name" value="RA_2"/>
    <property type="match status" value="1"/>
</dbReference>
<comment type="similarity">
    <text evidence="2">Belongs to the GRB7/10/14 family.</text>
</comment>
<dbReference type="InterPro" id="IPR039665">
    <property type="entry name" value="PH_APBB1IP"/>
</dbReference>
<dbReference type="CDD" id="cd01259">
    <property type="entry name" value="PH_APBB1IP"/>
    <property type="match status" value="1"/>
</dbReference>
<dbReference type="InterPro" id="IPR011993">
    <property type="entry name" value="PH-like_dom_sf"/>
</dbReference>
<dbReference type="InterPro" id="IPR000159">
    <property type="entry name" value="RA_dom"/>
</dbReference>
<dbReference type="InterPro" id="IPR015042">
    <property type="entry name" value="BPS-dom"/>
</dbReference>
<evidence type="ECO:0008006" key="12">
    <source>
        <dbReference type="Google" id="ProtNLM"/>
    </source>
</evidence>
<dbReference type="EMBL" id="JAODUP010000544">
    <property type="protein sequence ID" value="KAK2147633.1"/>
    <property type="molecule type" value="Genomic_DNA"/>
</dbReference>
<evidence type="ECO:0000256" key="1">
    <source>
        <dbReference type="ARBA" id="ARBA00004496"/>
    </source>
</evidence>
<dbReference type="SMART" id="SM00252">
    <property type="entry name" value="SH2"/>
    <property type="match status" value="1"/>
</dbReference>
<evidence type="ECO:0000256" key="5">
    <source>
        <dbReference type="PROSITE-ProRule" id="PRU00191"/>
    </source>
</evidence>
<keyword evidence="11" id="KW-1185">Reference proteome</keyword>
<dbReference type="Gene3D" id="2.30.29.30">
    <property type="entry name" value="Pleckstrin-homology domain (PH domain)/Phosphotyrosine-binding domain (PTB)"/>
    <property type="match status" value="1"/>
</dbReference>
<evidence type="ECO:0000313" key="10">
    <source>
        <dbReference type="EMBL" id="KAK2147633.1"/>
    </source>
</evidence>
<dbReference type="InterPro" id="IPR001849">
    <property type="entry name" value="PH_domain"/>
</dbReference>
<dbReference type="InterPro" id="IPR000980">
    <property type="entry name" value="SH2"/>
</dbReference>
<protein>
    <recommendedName>
        <fullName evidence="12">Growth factor receptor-bound protein 14</fullName>
    </recommendedName>
</protein>
<feature type="region of interest" description="Disordered" evidence="6">
    <location>
        <begin position="1"/>
        <end position="23"/>
    </location>
</feature>
<dbReference type="PROSITE" id="PS50001">
    <property type="entry name" value="SH2"/>
    <property type="match status" value="1"/>
</dbReference>
<dbReference type="PANTHER" id="PTHR11243">
    <property type="entry name" value="GROWTH FACTOR RECEPTOR-BOUND PROTEIN"/>
    <property type="match status" value="1"/>
</dbReference>
<evidence type="ECO:0000256" key="3">
    <source>
        <dbReference type="ARBA" id="ARBA00022490"/>
    </source>
</evidence>
<dbReference type="Gene3D" id="3.10.20.90">
    <property type="entry name" value="Phosphatidylinositol 3-kinase Catalytic Subunit, Chain A, domain 1"/>
    <property type="match status" value="1"/>
</dbReference>
<dbReference type="SUPFAM" id="SSF50729">
    <property type="entry name" value="PH domain-like"/>
    <property type="match status" value="1"/>
</dbReference>
<keyword evidence="4 5" id="KW-0727">SH2 domain</keyword>
<evidence type="ECO:0000256" key="2">
    <source>
        <dbReference type="ARBA" id="ARBA00006708"/>
    </source>
</evidence>
<accession>A0AAD9J711</accession>
<dbReference type="Pfam" id="PF00017">
    <property type="entry name" value="SH2"/>
    <property type="match status" value="1"/>
</dbReference>
<evidence type="ECO:0000259" key="7">
    <source>
        <dbReference type="PROSITE" id="PS50001"/>
    </source>
</evidence>
<dbReference type="SUPFAM" id="SSF55550">
    <property type="entry name" value="SH2 domain"/>
    <property type="match status" value="1"/>
</dbReference>
<feature type="domain" description="SH2" evidence="7">
    <location>
        <begin position="469"/>
        <end position="565"/>
    </location>
</feature>
<proteinExistence type="inferred from homology"/>
<evidence type="ECO:0000259" key="8">
    <source>
        <dbReference type="PROSITE" id="PS50003"/>
    </source>
</evidence>
<dbReference type="InterPro" id="IPR039664">
    <property type="entry name" value="GRB/APBB1IP"/>
</dbReference>
<keyword evidence="3" id="KW-0963">Cytoplasm</keyword>
<feature type="domain" description="PH" evidence="8">
    <location>
        <begin position="249"/>
        <end position="356"/>
    </location>
</feature>
<evidence type="ECO:0000256" key="6">
    <source>
        <dbReference type="SAM" id="MobiDB-lite"/>
    </source>
</evidence>
<dbReference type="PRINTS" id="PR00401">
    <property type="entry name" value="SH2DOMAIN"/>
</dbReference>
<comment type="caution">
    <text evidence="10">The sequence shown here is derived from an EMBL/GenBank/DDBJ whole genome shotgun (WGS) entry which is preliminary data.</text>
</comment>
<evidence type="ECO:0000256" key="4">
    <source>
        <dbReference type="ARBA" id="ARBA00022999"/>
    </source>
</evidence>
<feature type="domain" description="Ras-associating" evidence="9">
    <location>
        <begin position="118"/>
        <end position="204"/>
    </location>
</feature>
<sequence length="569" mass="64678">MSIPVPPTTLTRNPFPELSSPEAITSPTISQCHIYMDTSARSTPSSSPSYHGLAGFYEKAMSRTQSDNELKYIDEGSTLNLVTRSSTSFDLPGQRPVSIVNPAYSSEFDLHSDSVEDSDNKLMFFSEDNNSHPLAVDYSMQASDICQALVEKNHVRDDINWVIAEYNTKLKQERFVEDHEILHNIQRQWPNPQSYKMSFRKDFRKFEVFRNPAMVDASQLSDCPLGDLIPTDERYNHILLQHLFNISKLPDIQGHCLLKDSKRAWKKVYCVLKSNGLYYSNKGTAKDIKHLVQLSSLADINIYTVIDPEKTVKCPHSHCICIKRPQVTDSKQMIYLGMEDEKAFLCWYTALRLVKYGSRLCEDYKAAVNNLEKAALRDTIPSMAPEVNGQNQRVAMDFSQGRGRVVADPDEALAAASEEACRWRKKVIARKVTSEEVECDRPSFLTNNNMISKQYTQGLGAGVHMAQPWFHSGISRQESVDLITKHGLVDGVFLVRESHSIHGVYVLSLAHNYKVKHCQIHKYYSDGQMYYSLDGGHTKFLDLIQLVEFYQLNAAGLPTRLTYYVTRVV</sequence>
<dbReference type="PROSITE" id="PS50003">
    <property type="entry name" value="PH_DOMAIN"/>
    <property type="match status" value="1"/>
</dbReference>
<dbReference type="Pfam" id="PF00169">
    <property type="entry name" value="PH"/>
    <property type="match status" value="1"/>
</dbReference>
<dbReference type="Proteomes" id="UP001208570">
    <property type="component" value="Unassembled WGS sequence"/>
</dbReference>
<dbReference type="PANTHER" id="PTHR11243:SF38">
    <property type="entry name" value="GROWTH FACTOR RECEPTOR-BOUND PROTEIN 14-LIKE ISOFORM X1"/>
    <property type="match status" value="1"/>
</dbReference>
<dbReference type="SMART" id="SM00233">
    <property type="entry name" value="PH"/>
    <property type="match status" value="1"/>
</dbReference>
<dbReference type="Pfam" id="PF08947">
    <property type="entry name" value="BPS"/>
    <property type="match status" value="1"/>
</dbReference>
<evidence type="ECO:0000259" key="9">
    <source>
        <dbReference type="PROSITE" id="PS50200"/>
    </source>
</evidence>
<reference evidence="10" key="1">
    <citation type="journal article" date="2023" name="Mol. Biol. Evol.">
        <title>Third-Generation Sequencing Reveals the Adaptive Role of the Epigenome in Three Deep-Sea Polychaetes.</title>
        <authorList>
            <person name="Perez M."/>
            <person name="Aroh O."/>
            <person name="Sun Y."/>
            <person name="Lan Y."/>
            <person name="Juniper S.K."/>
            <person name="Young C.R."/>
            <person name="Angers B."/>
            <person name="Qian P.Y."/>
        </authorList>
    </citation>
    <scope>NUCLEOTIDE SEQUENCE</scope>
    <source>
        <strain evidence="10">P08H-3</strain>
    </source>
</reference>
<comment type="subcellular location">
    <subcellularLocation>
        <location evidence="1">Cytoplasm</location>
    </subcellularLocation>
</comment>
<dbReference type="GO" id="GO:0007165">
    <property type="term" value="P:signal transduction"/>
    <property type="evidence" value="ECO:0007669"/>
    <property type="project" value="InterPro"/>
</dbReference>
<dbReference type="SUPFAM" id="SSF54236">
    <property type="entry name" value="Ubiquitin-like"/>
    <property type="match status" value="1"/>
</dbReference>
<evidence type="ECO:0000313" key="11">
    <source>
        <dbReference type="Proteomes" id="UP001208570"/>
    </source>
</evidence>
<dbReference type="InterPro" id="IPR036860">
    <property type="entry name" value="SH2_dom_sf"/>
</dbReference>
<dbReference type="GO" id="GO:0005737">
    <property type="term" value="C:cytoplasm"/>
    <property type="evidence" value="ECO:0007669"/>
    <property type="project" value="UniProtKB-SubCell"/>
</dbReference>
<organism evidence="10 11">
    <name type="scientific">Paralvinella palmiformis</name>
    <dbReference type="NCBI Taxonomy" id="53620"/>
    <lineage>
        <taxon>Eukaryota</taxon>
        <taxon>Metazoa</taxon>
        <taxon>Spiralia</taxon>
        <taxon>Lophotrochozoa</taxon>
        <taxon>Annelida</taxon>
        <taxon>Polychaeta</taxon>
        <taxon>Sedentaria</taxon>
        <taxon>Canalipalpata</taxon>
        <taxon>Terebellida</taxon>
        <taxon>Terebelliformia</taxon>
        <taxon>Alvinellidae</taxon>
        <taxon>Paralvinella</taxon>
    </lineage>
</organism>